<sequence length="237" mass="25025">MISRKWIVTACIAGATLIGSTGVYAGANLQSISAYLNNGLSIQVNGSAYTPTANGQTLAPITYQGTTYLPVRSIADALQVGVKYDATANQVVINSTPPTSTANGTTSTTSANTSMNTAPITMTTQVFPTKYLPQDIPFPSDAHATSVNEDLAGNGEKQSFIIYTTQEDLVTLGNAYQTYFEGQGLNETNSIIDSDSLSIVGEVEGSYGISIQGNPLPNQPNYNQINFTWTEQPASAD</sequence>
<dbReference type="Pfam" id="PF07833">
    <property type="entry name" value="Cu_amine_oxidN1"/>
    <property type="match status" value="1"/>
</dbReference>
<evidence type="ECO:0000313" key="4">
    <source>
        <dbReference type="Proteomes" id="UP001220509"/>
    </source>
</evidence>
<feature type="region of interest" description="Disordered" evidence="1">
    <location>
        <begin position="95"/>
        <end position="115"/>
    </location>
</feature>
<protein>
    <submittedName>
        <fullName evidence="3">Stalk domain-containing protein</fullName>
    </submittedName>
</protein>
<feature type="domain" description="Copper amine oxidase-like N-terminal" evidence="2">
    <location>
        <begin position="57"/>
        <end position="97"/>
    </location>
</feature>
<keyword evidence="4" id="KW-1185">Reference proteome</keyword>
<dbReference type="AlphaFoldDB" id="A0AAX3M1E0"/>
<evidence type="ECO:0000256" key="1">
    <source>
        <dbReference type="SAM" id="MobiDB-lite"/>
    </source>
</evidence>
<accession>A0AAX3M1E0</accession>
<dbReference type="KEGG" id="pka:PQ456_21070"/>
<proteinExistence type="predicted"/>
<evidence type="ECO:0000259" key="2">
    <source>
        <dbReference type="Pfam" id="PF07833"/>
    </source>
</evidence>
<reference evidence="3 4" key="1">
    <citation type="submission" date="2023-02" db="EMBL/GenBank/DDBJ databases">
        <title>Genome sequence of Paenibacillus kyungheensis KACC 18744.</title>
        <authorList>
            <person name="Kim S."/>
            <person name="Heo J."/>
            <person name="Kwon S.-W."/>
        </authorList>
    </citation>
    <scope>NUCLEOTIDE SEQUENCE [LARGE SCALE GENOMIC DNA]</scope>
    <source>
        <strain evidence="3 4">KACC 18744</strain>
    </source>
</reference>
<gene>
    <name evidence="3" type="ORF">PQ456_21070</name>
</gene>
<dbReference type="EMBL" id="CP117416">
    <property type="protein sequence ID" value="WCT55606.1"/>
    <property type="molecule type" value="Genomic_DNA"/>
</dbReference>
<name>A0AAX3M1E0_9BACL</name>
<organism evidence="3 4">
    <name type="scientific">Paenibacillus kyungheensis</name>
    <dbReference type="NCBI Taxonomy" id="1452732"/>
    <lineage>
        <taxon>Bacteria</taxon>
        <taxon>Bacillati</taxon>
        <taxon>Bacillota</taxon>
        <taxon>Bacilli</taxon>
        <taxon>Bacillales</taxon>
        <taxon>Paenibacillaceae</taxon>
        <taxon>Paenibacillus</taxon>
    </lineage>
</organism>
<dbReference type="Proteomes" id="UP001220509">
    <property type="component" value="Chromosome"/>
</dbReference>
<dbReference type="RefSeq" id="WP_273613967.1">
    <property type="nucleotide sequence ID" value="NZ_CP117416.1"/>
</dbReference>
<evidence type="ECO:0000313" key="3">
    <source>
        <dbReference type="EMBL" id="WCT55606.1"/>
    </source>
</evidence>
<dbReference type="InterPro" id="IPR012854">
    <property type="entry name" value="Cu_amine_oxidase-like_N"/>
</dbReference>